<evidence type="ECO:0000256" key="1">
    <source>
        <dbReference type="SAM" id="MobiDB-lite"/>
    </source>
</evidence>
<dbReference type="Proteomes" id="UP001235939">
    <property type="component" value="Chromosome 07"/>
</dbReference>
<dbReference type="EMBL" id="CP092869">
    <property type="protein sequence ID" value="UYV70178.1"/>
    <property type="molecule type" value="Genomic_DNA"/>
</dbReference>
<sequence length="159" mass="18090">MVLLIPIYSPYCHHTKEGVVQQDVSPPESPLTSHSVLHPKQSRKSQSPLNEPTETFAPNTCLAHKGKIYFFRNSTYETETGWVQGHPFVRVTHDASITSVADMMQYDWRLGRPRIVLVVISNVSPLHHWKAQTQLQQFQRGLIKVASKPLSQHDLVVEV</sequence>
<proteinExistence type="predicted"/>
<feature type="region of interest" description="Disordered" evidence="1">
    <location>
        <begin position="20"/>
        <end position="52"/>
    </location>
</feature>
<gene>
    <name evidence="2" type="ORF">LAZ67_7002100</name>
</gene>
<evidence type="ECO:0000313" key="2">
    <source>
        <dbReference type="EMBL" id="UYV70178.1"/>
    </source>
</evidence>
<reference evidence="2 3" key="1">
    <citation type="submission" date="2022-01" db="EMBL/GenBank/DDBJ databases">
        <title>A chromosomal length assembly of Cordylochernes scorpioides.</title>
        <authorList>
            <person name="Zeh D."/>
            <person name="Zeh J."/>
        </authorList>
    </citation>
    <scope>NUCLEOTIDE SEQUENCE [LARGE SCALE GENOMIC DNA]</scope>
    <source>
        <strain evidence="2">IN4F17</strain>
        <tissue evidence="2">Whole Body</tissue>
    </source>
</reference>
<name>A0ABY6KNC1_9ARAC</name>
<protein>
    <submittedName>
        <fullName evidence="2">TRPM</fullName>
    </submittedName>
</protein>
<accession>A0ABY6KNC1</accession>
<evidence type="ECO:0000313" key="3">
    <source>
        <dbReference type="Proteomes" id="UP001235939"/>
    </source>
</evidence>
<keyword evidence="3" id="KW-1185">Reference proteome</keyword>
<organism evidence="2 3">
    <name type="scientific">Cordylochernes scorpioides</name>
    <dbReference type="NCBI Taxonomy" id="51811"/>
    <lineage>
        <taxon>Eukaryota</taxon>
        <taxon>Metazoa</taxon>
        <taxon>Ecdysozoa</taxon>
        <taxon>Arthropoda</taxon>
        <taxon>Chelicerata</taxon>
        <taxon>Arachnida</taxon>
        <taxon>Pseudoscorpiones</taxon>
        <taxon>Cheliferoidea</taxon>
        <taxon>Chernetidae</taxon>
        <taxon>Cordylochernes</taxon>
    </lineage>
</organism>